<feature type="non-terminal residue" evidence="1">
    <location>
        <position position="1"/>
    </location>
</feature>
<evidence type="ECO:0000313" key="1">
    <source>
        <dbReference type="EMBL" id="MBB5149753.1"/>
    </source>
</evidence>
<reference evidence="1 2" key="1">
    <citation type="submission" date="2020-08" db="EMBL/GenBank/DDBJ databases">
        <title>Genomic Encyclopedia of Type Strains, Phase IV (KMG-IV): sequencing the most valuable type-strain genomes for metagenomic binning, comparative biology and taxonomic classification.</title>
        <authorList>
            <person name="Goeker M."/>
        </authorList>
    </citation>
    <scope>NUCLEOTIDE SEQUENCE [LARGE SCALE GENOMIC DNA]</scope>
    <source>
        <strain evidence="1 2">DSM 10633</strain>
    </source>
</reference>
<keyword evidence="2" id="KW-1185">Reference proteome</keyword>
<comment type="caution">
    <text evidence="1">The sequence shown here is derived from an EMBL/GenBank/DDBJ whole genome shotgun (WGS) entry which is preliminary data.</text>
</comment>
<gene>
    <name evidence="1" type="ORF">HNR36_002145</name>
</gene>
<name>A0A840PUZ4_URETH</name>
<evidence type="ECO:0000313" key="2">
    <source>
        <dbReference type="Proteomes" id="UP000557217"/>
    </source>
</evidence>
<dbReference type="EMBL" id="JACHGZ010000027">
    <property type="protein sequence ID" value="MBB5149753.1"/>
    <property type="molecule type" value="Genomic_DNA"/>
</dbReference>
<accession>A0A840PUZ4</accession>
<dbReference type="Proteomes" id="UP000557217">
    <property type="component" value="Unassembled WGS sequence"/>
</dbReference>
<dbReference type="AlphaFoldDB" id="A0A840PUZ4"/>
<evidence type="ECO:0008006" key="3">
    <source>
        <dbReference type="Google" id="ProtNLM"/>
    </source>
</evidence>
<protein>
    <recommendedName>
        <fullName evidence="3">IS5/IS1182 family transposase</fullName>
    </recommendedName>
</protein>
<organism evidence="1 2">
    <name type="scientific">Ureibacillus thermosphaericus</name>
    <dbReference type="NCBI Taxonomy" id="51173"/>
    <lineage>
        <taxon>Bacteria</taxon>
        <taxon>Bacillati</taxon>
        <taxon>Bacillota</taxon>
        <taxon>Bacilli</taxon>
        <taxon>Bacillales</taxon>
        <taxon>Caryophanaceae</taxon>
        <taxon>Ureibacillus</taxon>
    </lineage>
</organism>
<proteinExistence type="predicted"/>
<sequence>TAVERVNAYLKEYFQLNNVRHRTGKKAKMHFKLVTLIYNTCKLAVDRINALLQQQNQVA</sequence>